<feature type="domain" description="Methyltransferase" evidence="2">
    <location>
        <begin position="64"/>
        <end position="159"/>
    </location>
</feature>
<dbReference type="Pfam" id="PF13649">
    <property type="entry name" value="Methyltransf_25"/>
    <property type="match status" value="1"/>
</dbReference>
<evidence type="ECO:0000256" key="1">
    <source>
        <dbReference type="ARBA" id="ARBA00022679"/>
    </source>
</evidence>
<protein>
    <submittedName>
        <fullName evidence="3">tRNA (Cmo5U34)-methyltransferase</fullName>
    </submittedName>
</protein>
<sequence length="243" mass="27038">MTDITEKPGTVGDGIQAPNAGWSFAGEASVNFDAHVSKSVPLYDSGHELVEELSDFFVADGSVVYDLGCSTGALTSRLAQRHRHHNVRVIGVDCEPDMVAVARQRCRPYDAVEVVLADLAQLSLERADFVVLYYTLQFVPPKFRQDVLNEIYSALNWGGALMMFEKVRAPDARFQDIATQLYTEYKLSRGYTAEDIVAKSRSLKRVLEPFSTQGNHDLLARAGFVDVMTVQKYVCFEGFLAIK</sequence>
<keyword evidence="1 3" id="KW-0808">Transferase</keyword>
<proteinExistence type="predicted"/>
<dbReference type="InterPro" id="IPR041698">
    <property type="entry name" value="Methyltransf_25"/>
</dbReference>
<keyword evidence="4" id="KW-1185">Reference proteome</keyword>
<dbReference type="InterPro" id="IPR029063">
    <property type="entry name" value="SAM-dependent_MTases_sf"/>
</dbReference>
<dbReference type="Proteomes" id="UP000198251">
    <property type="component" value="Chromosome I"/>
</dbReference>
<dbReference type="GeneID" id="95801847"/>
<evidence type="ECO:0000313" key="4">
    <source>
        <dbReference type="Proteomes" id="UP000198251"/>
    </source>
</evidence>
<gene>
    <name evidence="3" type="ORF">GA0070610_2029</name>
</gene>
<evidence type="ECO:0000313" key="3">
    <source>
        <dbReference type="EMBL" id="SCG15786.1"/>
    </source>
</evidence>
<dbReference type="AlphaFoldDB" id="A0A1C5G9U0"/>
<dbReference type="GO" id="GO:0032259">
    <property type="term" value="P:methylation"/>
    <property type="evidence" value="ECO:0007669"/>
    <property type="project" value="UniProtKB-KW"/>
</dbReference>
<name>A0A1C5G9U0_MICEH</name>
<dbReference type="SUPFAM" id="SSF53335">
    <property type="entry name" value="S-adenosyl-L-methionine-dependent methyltransferases"/>
    <property type="match status" value="1"/>
</dbReference>
<dbReference type="CDD" id="cd02440">
    <property type="entry name" value="AdoMet_MTases"/>
    <property type="match status" value="1"/>
</dbReference>
<dbReference type="PANTHER" id="PTHR43861">
    <property type="entry name" value="TRANS-ACONITATE 2-METHYLTRANSFERASE-RELATED"/>
    <property type="match status" value="1"/>
</dbReference>
<reference evidence="3 4" key="1">
    <citation type="submission" date="2016-06" db="EMBL/GenBank/DDBJ databases">
        <authorList>
            <person name="Kjaerup R.B."/>
            <person name="Dalgaard T.S."/>
            <person name="Juul-Madsen H.R."/>
        </authorList>
    </citation>
    <scope>NUCLEOTIDE SEQUENCE [LARGE SCALE GENOMIC DNA]</scope>
    <source>
        <strain evidence="3 4">DSM 43913</strain>
    </source>
</reference>
<dbReference type="Gene3D" id="3.40.50.150">
    <property type="entry name" value="Vaccinia Virus protein VP39"/>
    <property type="match status" value="1"/>
</dbReference>
<dbReference type="PANTHER" id="PTHR43861:SF2">
    <property type="entry name" value="CARBOXY-S-ADENOSYL-L-METHIONINE SYNTHASE"/>
    <property type="match status" value="1"/>
</dbReference>
<keyword evidence="3" id="KW-0489">Methyltransferase</keyword>
<dbReference type="GO" id="GO:0008168">
    <property type="term" value="F:methyltransferase activity"/>
    <property type="evidence" value="ECO:0007669"/>
    <property type="project" value="UniProtKB-KW"/>
</dbReference>
<organism evidence="3 4">
    <name type="scientific">Micromonospora echinofusca</name>
    <dbReference type="NCBI Taxonomy" id="47858"/>
    <lineage>
        <taxon>Bacteria</taxon>
        <taxon>Bacillati</taxon>
        <taxon>Actinomycetota</taxon>
        <taxon>Actinomycetes</taxon>
        <taxon>Micromonosporales</taxon>
        <taxon>Micromonosporaceae</taxon>
        <taxon>Micromonospora</taxon>
    </lineage>
</organism>
<evidence type="ECO:0000259" key="2">
    <source>
        <dbReference type="Pfam" id="PF13649"/>
    </source>
</evidence>
<accession>A0A1C5G9U0</accession>
<dbReference type="RefSeq" id="WP_088999765.1">
    <property type="nucleotide sequence ID" value="NZ_JBFAAC010000014.1"/>
</dbReference>
<dbReference type="EMBL" id="LT607733">
    <property type="protein sequence ID" value="SCG15786.1"/>
    <property type="molecule type" value="Genomic_DNA"/>
</dbReference>